<dbReference type="Pfam" id="PF07596">
    <property type="entry name" value="SBP_bac_10"/>
    <property type="match status" value="1"/>
</dbReference>
<gene>
    <name evidence="3" type="ORF">QTN89_18310</name>
</gene>
<dbReference type="Gene3D" id="3.30.700.10">
    <property type="entry name" value="Glycoprotein, Type 4 Pilin"/>
    <property type="match status" value="1"/>
</dbReference>
<protein>
    <submittedName>
        <fullName evidence="3">DUF1559 domain-containing protein</fullName>
    </submittedName>
</protein>
<feature type="transmembrane region" description="Helical" evidence="1">
    <location>
        <begin position="20"/>
        <end position="40"/>
    </location>
</feature>
<dbReference type="InterPro" id="IPR012902">
    <property type="entry name" value="N_methyl_site"/>
</dbReference>
<keyword evidence="1" id="KW-1133">Transmembrane helix</keyword>
<keyword evidence="1" id="KW-0472">Membrane</keyword>
<organism evidence="3 4">
    <name type="scientific">Roseiconus lacunae</name>
    <dbReference type="NCBI Taxonomy" id="2605694"/>
    <lineage>
        <taxon>Bacteria</taxon>
        <taxon>Pseudomonadati</taxon>
        <taxon>Planctomycetota</taxon>
        <taxon>Planctomycetia</taxon>
        <taxon>Pirellulales</taxon>
        <taxon>Pirellulaceae</taxon>
        <taxon>Roseiconus</taxon>
    </lineage>
</organism>
<dbReference type="RefSeq" id="WP_149499039.1">
    <property type="nucleotide sequence ID" value="NZ_JAJMQV010000084.1"/>
</dbReference>
<dbReference type="Proteomes" id="UP001239462">
    <property type="component" value="Unassembled WGS sequence"/>
</dbReference>
<keyword evidence="1" id="KW-0812">Transmembrane</keyword>
<evidence type="ECO:0000259" key="2">
    <source>
        <dbReference type="Pfam" id="PF07596"/>
    </source>
</evidence>
<comment type="caution">
    <text evidence="3">The sequence shown here is derived from an EMBL/GenBank/DDBJ whole genome shotgun (WGS) entry which is preliminary data.</text>
</comment>
<accession>A0ABT7PM51</accession>
<dbReference type="PROSITE" id="PS00409">
    <property type="entry name" value="PROKAR_NTER_METHYL"/>
    <property type="match status" value="1"/>
</dbReference>
<proteinExistence type="predicted"/>
<evidence type="ECO:0000313" key="4">
    <source>
        <dbReference type="Proteomes" id="UP001239462"/>
    </source>
</evidence>
<dbReference type="SUPFAM" id="SSF54523">
    <property type="entry name" value="Pili subunits"/>
    <property type="match status" value="1"/>
</dbReference>
<dbReference type="PANTHER" id="PTHR30093:SF2">
    <property type="entry name" value="TYPE II SECRETION SYSTEM PROTEIN H"/>
    <property type="match status" value="1"/>
</dbReference>
<sequence>MTLPPANRTLLPRRYRQGITLIEVLLVVAIGLVILILLTMRLSSTRESSRRIECESNLREIAVATQSYSLIGGHLPTGTQNPTGPIRSESKGYHHNWLEALLPMLDQQDLFDQIDFSYGVYAAANRPVGEESLTTLRCGVSASTLRPNATTYAGVVGSVAEPIDEDGDGMFALNRWRMPSDAVDGESYVFLFGEKAIDFGPPQRWNSGTRASLRHTGFAINAHHNPAPSDPKALGDVDNLFVGSFSSNHIGGAYFAFVDGSFRFFSADTDQRLLQDLAARDNAPQDNAPPE</sequence>
<evidence type="ECO:0000313" key="3">
    <source>
        <dbReference type="EMBL" id="MDM4017408.1"/>
    </source>
</evidence>
<dbReference type="Pfam" id="PF07963">
    <property type="entry name" value="N_methyl"/>
    <property type="match status" value="1"/>
</dbReference>
<dbReference type="InterPro" id="IPR045584">
    <property type="entry name" value="Pilin-like"/>
</dbReference>
<reference evidence="3 4" key="1">
    <citation type="submission" date="2023-06" db="EMBL/GenBank/DDBJ databases">
        <title>Roseiconus lacunae JC819 isolated from Gulf of Mannar region, Tamil Nadu.</title>
        <authorList>
            <person name="Pk S."/>
            <person name="Ch S."/>
            <person name="Ch V.R."/>
        </authorList>
    </citation>
    <scope>NUCLEOTIDE SEQUENCE [LARGE SCALE GENOMIC DNA]</scope>
    <source>
        <strain evidence="3 4">JC819</strain>
    </source>
</reference>
<name>A0ABT7PM51_9BACT</name>
<dbReference type="PANTHER" id="PTHR30093">
    <property type="entry name" value="GENERAL SECRETION PATHWAY PROTEIN G"/>
    <property type="match status" value="1"/>
</dbReference>
<keyword evidence="4" id="KW-1185">Reference proteome</keyword>
<feature type="domain" description="DUF1559" evidence="2">
    <location>
        <begin position="44"/>
        <end position="271"/>
    </location>
</feature>
<dbReference type="InterPro" id="IPR011453">
    <property type="entry name" value="DUF1559"/>
</dbReference>
<evidence type="ECO:0000256" key="1">
    <source>
        <dbReference type="SAM" id="Phobius"/>
    </source>
</evidence>
<dbReference type="EMBL" id="JASZZN010000013">
    <property type="protein sequence ID" value="MDM4017408.1"/>
    <property type="molecule type" value="Genomic_DNA"/>
</dbReference>